<gene>
    <name evidence="1" type="ORF">AVEN_62425_1</name>
</gene>
<reference evidence="1 2" key="1">
    <citation type="journal article" date="2019" name="Sci. Rep.">
        <title>Orb-weaving spider Araneus ventricosus genome elucidates the spidroin gene catalogue.</title>
        <authorList>
            <person name="Kono N."/>
            <person name="Nakamura H."/>
            <person name="Ohtoshi R."/>
            <person name="Moran D.A.P."/>
            <person name="Shinohara A."/>
            <person name="Yoshida Y."/>
            <person name="Fujiwara M."/>
            <person name="Mori M."/>
            <person name="Tomita M."/>
            <person name="Arakawa K."/>
        </authorList>
    </citation>
    <scope>NUCLEOTIDE SEQUENCE [LARGE SCALE GENOMIC DNA]</scope>
</reference>
<evidence type="ECO:0000313" key="1">
    <source>
        <dbReference type="EMBL" id="GBN88703.1"/>
    </source>
</evidence>
<dbReference type="GO" id="GO:0003676">
    <property type="term" value="F:nucleic acid binding"/>
    <property type="evidence" value="ECO:0007669"/>
    <property type="project" value="InterPro"/>
</dbReference>
<organism evidence="1 2">
    <name type="scientific">Araneus ventricosus</name>
    <name type="common">Orbweaver spider</name>
    <name type="synonym">Epeira ventricosa</name>
    <dbReference type="NCBI Taxonomy" id="182803"/>
    <lineage>
        <taxon>Eukaryota</taxon>
        <taxon>Metazoa</taxon>
        <taxon>Ecdysozoa</taxon>
        <taxon>Arthropoda</taxon>
        <taxon>Chelicerata</taxon>
        <taxon>Arachnida</taxon>
        <taxon>Araneae</taxon>
        <taxon>Araneomorphae</taxon>
        <taxon>Entelegynae</taxon>
        <taxon>Araneoidea</taxon>
        <taxon>Araneidae</taxon>
        <taxon>Araneus</taxon>
    </lineage>
</organism>
<dbReference type="InterPro" id="IPR036397">
    <property type="entry name" value="RNaseH_sf"/>
</dbReference>
<dbReference type="Proteomes" id="UP000499080">
    <property type="component" value="Unassembled WGS sequence"/>
</dbReference>
<evidence type="ECO:0008006" key="3">
    <source>
        <dbReference type="Google" id="ProtNLM"/>
    </source>
</evidence>
<proteinExistence type="predicted"/>
<keyword evidence="2" id="KW-1185">Reference proteome</keyword>
<evidence type="ECO:0000313" key="2">
    <source>
        <dbReference type="Proteomes" id="UP000499080"/>
    </source>
</evidence>
<sequence>MLSDGAILQHDDTHIDRKTQELLRKLKWAVWSHPPNNPDLAPIPNNYLEQGSLQRVMREELPKQRSGAAGCEDLPKQWQVRQAVKSFRSNEVVRQAVKNFRSNEVVRQAVKNFRSNEVVRQAVKNFRSNKVVRQAVKNFLLFMDTDFCQCDFSKLILRYDKCINVCGEYVEK</sequence>
<name>A0A4Y2SLU2_ARAVE</name>
<dbReference type="Gene3D" id="3.30.420.10">
    <property type="entry name" value="Ribonuclease H-like superfamily/Ribonuclease H"/>
    <property type="match status" value="1"/>
</dbReference>
<accession>A0A4Y2SLU2</accession>
<dbReference type="AlphaFoldDB" id="A0A4Y2SLU2"/>
<comment type="caution">
    <text evidence="1">The sequence shown here is derived from an EMBL/GenBank/DDBJ whole genome shotgun (WGS) entry which is preliminary data.</text>
</comment>
<protein>
    <recommendedName>
        <fullName evidence="3">Mos1 transposase HTH domain-containing protein</fullName>
    </recommendedName>
</protein>
<dbReference type="OrthoDB" id="616263at2759"/>
<dbReference type="EMBL" id="BGPR01022417">
    <property type="protein sequence ID" value="GBN88703.1"/>
    <property type="molecule type" value="Genomic_DNA"/>
</dbReference>